<dbReference type="Gene3D" id="3.40.190.10">
    <property type="entry name" value="Periplasmic binding protein-like II"/>
    <property type="match status" value="1"/>
</dbReference>
<accession>A0A927N6D9</accession>
<dbReference type="PANTHER" id="PTHR30290">
    <property type="entry name" value="PERIPLASMIC BINDING COMPONENT OF ABC TRANSPORTER"/>
    <property type="match status" value="1"/>
</dbReference>
<gene>
    <name evidence="2" type="ORF">HEB94_006188</name>
</gene>
<dbReference type="Gene3D" id="3.10.105.10">
    <property type="entry name" value="Dipeptide-binding Protein, Domain 3"/>
    <property type="match status" value="1"/>
</dbReference>
<dbReference type="GO" id="GO:0015833">
    <property type="term" value="P:peptide transport"/>
    <property type="evidence" value="ECO:0007669"/>
    <property type="project" value="TreeGrafter"/>
</dbReference>
<comment type="caution">
    <text evidence="2">The sequence shown here is derived from an EMBL/GenBank/DDBJ whole genome shotgun (WGS) entry which is preliminary data.</text>
</comment>
<dbReference type="PROSITE" id="PS51318">
    <property type="entry name" value="TAT"/>
    <property type="match status" value="1"/>
</dbReference>
<evidence type="ECO:0000259" key="1">
    <source>
        <dbReference type="Pfam" id="PF00496"/>
    </source>
</evidence>
<feature type="domain" description="Solute-binding protein family 5" evidence="1">
    <location>
        <begin position="117"/>
        <end position="534"/>
    </location>
</feature>
<dbReference type="InterPro" id="IPR000914">
    <property type="entry name" value="SBP_5_dom"/>
</dbReference>
<dbReference type="SUPFAM" id="SSF53850">
    <property type="entry name" value="Periplasmic binding protein-like II"/>
    <property type="match status" value="1"/>
</dbReference>
<dbReference type="InterPro" id="IPR039424">
    <property type="entry name" value="SBP_5"/>
</dbReference>
<dbReference type="RefSeq" id="WP_192752932.1">
    <property type="nucleotide sequence ID" value="NZ_BAABJL010000214.1"/>
</dbReference>
<evidence type="ECO:0000313" key="3">
    <source>
        <dbReference type="Proteomes" id="UP000638648"/>
    </source>
</evidence>
<dbReference type="CDD" id="cd08500">
    <property type="entry name" value="PBP2_NikA_DppA_OppA_like_4"/>
    <property type="match status" value="1"/>
</dbReference>
<sequence>MRRTFSRKEFMALGATLAGAVVLPGCSALSMKPATKGRSVTGAKGKEAPILEERVRAGDLPPVAERLPKNPLVIEPLDSTGVYGGSWRTVLESTDASWLWMTVCHDHLISWDPTWSKIVPNVAESYEIIGDGKEYRFRLREGMRWSDGQPFNADDLVFWSEKILRNKKLTPVLPKPLQMDDKAVAVEKLGEYEVKFVFAEPNALFLQQIAIHGPPFRLLPRHYLEQFHQDFNPDVGDDWDQVFLQKIDELNNIDLPVLTGWVPANPHGDGDRMVWERNPYYFKVDPDGSQLPYIDTVVFTFRVEQGSLILQAANGDVDMYMRSEVTVPKNKPVLARGRESGNYRLVDVRDPNHNTMGICLNLTHEDPAKRRMYQNKDFRIGLSHAINRQQIIDLVYLTQGKPWQTAPRPEAPFYKSSDMGEQYTKFDIELAKQHLDKAGYSDHDGDGNRLGSDGKPIVISVLTQSRYPDMVDVLEFMKGTWAQVGIELRIDNASPELVSTRLDANKFDCTLDHGELGYIDMVSDPRWLFATGGSSYAPLWSRWYEGGDPQEEPPEAMQRQAAIYREKVIASSDVDTQYEGIREIIEIARDEFWTMGIALPGGAYAVVSDRIRNVPGDNAMWLSFKCPYPAVTNVSTYYIADD</sequence>
<reference evidence="2" key="1">
    <citation type="submission" date="2020-10" db="EMBL/GenBank/DDBJ databases">
        <title>Sequencing the genomes of 1000 actinobacteria strains.</title>
        <authorList>
            <person name="Klenk H.-P."/>
        </authorList>
    </citation>
    <scope>NUCLEOTIDE SEQUENCE</scope>
    <source>
        <strain evidence="2">DSM 45354</strain>
    </source>
</reference>
<keyword evidence="3" id="KW-1185">Reference proteome</keyword>
<dbReference type="Proteomes" id="UP000638648">
    <property type="component" value="Unassembled WGS sequence"/>
</dbReference>
<dbReference type="Pfam" id="PF00496">
    <property type="entry name" value="SBP_bac_5"/>
    <property type="match status" value="1"/>
</dbReference>
<organism evidence="2 3">
    <name type="scientific">Actinopolymorpha pittospori</name>
    <dbReference type="NCBI Taxonomy" id="648752"/>
    <lineage>
        <taxon>Bacteria</taxon>
        <taxon>Bacillati</taxon>
        <taxon>Actinomycetota</taxon>
        <taxon>Actinomycetes</taxon>
        <taxon>Propionibacteriales</taxon>
        <taxon>Actinopolymorphaceae</taxon>
        <taxon>Actinopolymorpha</taxon>
    </lineage>
</organism>
<dbReference type="GO" id="GO:1904680">
    <property type="term" value="F:peptide transmembrane transporter activity"/>
    <property type="evidence" value="ECO:0007669"/>
    <property type="project" value="TreeGrafter"/>
</dbReference>
<proteinExistence type="predicted"/>
<dbReference type="AlphaFoldDB" id="A0A927N6D9"/>
<dbReference type="InterPro" id="IPR006311">
    <property type="entry name" value="TAT_signal"/>
</dbReference>
<name>A0A927N6D9_9ACTN</name>
<dbReference type="PANTHER" id="PTHR30290:SF62">
    <property type="entry name" value="OLIGOPEPTIDE ABC TRANSPORTER, PERIPLASMIC OLIGOPEPTIDE-BINDING PROTEIN"/>
    <property type="match status" value="1"/>
</dbReference>
<evidence type="ECO:0000313" key="2">
    <source>
        <dbReference type="EMBL" id="MBE1609340.1"/>
    </source>
</evidence>
<protein>
    <submittedName>
        <fullName evidence="2">Peptide/nickel transport system substrate-binding protein</fullName>
    </submittedName>
</protein>
<dbReference type="EMBL" id="JADBEM010000001">
    <property type="protein sequence ID" value="MBE1609340.1"/>
    <property type="molecule type" value="Genomic_DNA"/>
</dbReference>